<organism evidence="11 12">
    <name type="scientific">Gossypium barbadense</name>
    <name type="common">Sea Island cotton</name>
    <name type="synonym">Hibiscus barbadensis</name>
    <dbReference type="NCBI Taxonomy" id="3634"/>
    <lineage>
        <taxon>Eukaryota</taxon>
        <taxon>Viridiplantae</taxon>
        <taxon>Streptophyta</taxon>
        <taxon>Embryophyta</taxon>
        <taxon>Tracheophyta</taxon>
        <taxon>Spermatophyta</taxon>
        <taxon>Magnoliopsida</taxon>
        <taxon>eudicotyledons</taxon>
        <taxon>Gunneridae</taxon>
        <taxon>Pentapetalae</taxon>
        <taxon>rosids</taxon>
        <taxon>malvids</taxon>
        <taxon>Malvales</taxon>
        <taxon>Malvaceae</taxon>
        <taxon>Malvoideae</taxon>
        <taxon>Gossypium</taxon>
    </lineage>
</organism>
<keyword evidence="8" id="KW-0539">Nucleus</keyword>
<evidence type="ECO:0000256" key="1">
    <source>
        <dbReference type="ARBA" id="ARBA00004540"/>
    </source>
</evidence>
<dbReference type="GO" id="GO:0032259">
    <property type="term" value="P:methylation"/>
    <property type="evidence" value="ECO:0007669"/>
    <property type="project" value="UniProtKB-KW"/>
</dbReference>
<evidence type="ECO:0000313" key="11">
    <source>
        <dbReference type="EMBL" id="PPR92987.1"/>
    </source>
</evidence>
<keyword evidence="6 10" id="KW-0472">Membrane</keyword>
<dbReference type="GO" id="GO:0005637">
    <property type="term" value="C:nuclear inner membrane"/>
    <property type="evidence" value="ECO:0007669"/>
    <property type="project" value="UniProtKB-SubCell"/>
</dbReference>
<gene>
    <name evidence="11" type="ORF">GOBAR_AA27680</name>
</gene>
<feature type="region of interest" description="Disordered" evidence="9">
    <location>
        <begin position="1"/>
        <end position="23"/>
    </location>
</feature>
<dbReference type="GO" id="GO:0071763">
    <property type="term" value="P:nuclear membrane organization"/>
    <property type="evidence" value="ECO:0007669"/>
    <property type="project" value="TreeGrafter"/>
</dbReference>
<reference evidence="11 12" key="1">
    <citation type="submission" date="2015-01" db="EMBL/GenBank/DDBJ databases">
        <title>Genome of allotetraploid Gossypium barbadense reveals genomic plasticity and fiber elongation in cotton evolution.</title>
        <authorList>
            <person name="Chen X."/>
            <person name="Liu X."/>
            <person name="Zhao B."/>
            <person name="Zheng H."/>
            <person name="Hu Y."/>
            <person name="Lu G."/>
            <person name="Yang C."/>
            <person name="Chen J."/>
            <person name="Shan C."/>
            <person name="Zhang L."/>
            <person name="Zhou Y."/>
            <person name="Wang L."/>
            <person name="Guo W."/>
            <person name="Bai Y."/>
            <person name="Ruan J."/>
            <person name="Shangguan X."/>
            <person name="Mao Y."/>
            <person name="Jiang J."/>
            <person name="Zhu Y."/>
            <person name="Lei J."/>
            <person name="Kang H."/>
            <person name="Chen S."/>
            <person name="He X."/>
            <person name="Wang R."/>
            <person name="Wang Y."/>
            <person name="Chen J."/>
            <person name="Wang L."/>
            <person name="Yu S."/>
            <person name="Wang B."/>
            <person name="Wei J."/>
            <person name="Song S."/>
            <person name="Lu X."/>
            <person name="Gao Z."/>
            <person name="Gu W."/>
            <person name="Deng X."/>
            <person name="Ma D."/>
            <person name="Wang S."/>
            <person name="Liang W."/>
            <person name="Fang L."/>
            <person name="Cai C."/>
            <person name="Zhu X."/>
            <person name="Zhou B."/>
            <person name="Zhang Y."/>
            <person name="Chen Z."/>
            <person name="Xu S."/>
            <person name="Zhu R."/>
            <person name="Wang S."/>
            <person name="Zhang T."/>
            <person name="Zhao G."/>
        </authorList>
    </citation>
    <scope>NUCLEOTIDE SEQUENCE [LARGE SCALE GENOMIC DNA]</scope>
    <source>
        <strain evidence="12">cv. Xinhai21</strain>
        <tissue evidence="11">Leaf</tissue>
    </source>
</reference>
<evidence type="ECO:0000256" key="3">
    <source>
        <dbReference type="ARBA" id="ARBA00022679"/>
    </source>
</evidence>
<dbReference type="PANTHER" id="PTHR47808:SF2">
    <property type="entry name" value="LEM DOMAIN-CONTAINING PROTEIN 2"/>
    <property type="match status" value="1"/>
</dbReference>
<evidence type="ECO:0000256" key="7">
    <source>
        <dbReference type="ARBA" id="ARBA00023180"/>
    </source>
</evidence>
<dbReference type="OrthoDB" id="341403at2759"/>
<dbReference type="Proteomes" id="UP000239757">
    <property type="component" value="Unassembled WGS sequence"/>
</dbReference>
<evidence type="ECO:0000256" key="5">
    <source>
        <dbReference type="ARBA" id="ARBA00022989"/>
    </source>
</evidence>
<dbReference type="GO" id="GO:0003682">
    <property type="term" value="F:chromatin binding"/>
    <property type="evidence" value="ECO:0007669"/>
    <property type="project" value="InterPro"/>
</dbReference>
<proteinExistence type="predicted"/>
<evidence type="ECO:0000256" key="9">
    <source>
        <dbReference type="SAM" id="MobiDB-lite"/>
    </source>
</evidence>
<dbReference type="AlphaFoldDB" id="A0A2P5WPH2"/>
<dbReference type="InterPro" id="IPR004159">
    <property type="entry name" value="Put_SAM_MeTrfase"/>
</dbReference>
<dbReference type="GO" id="GO:0005783">
    <property type="term" value="C:endoplasmic reticulum"/>
    <property type="evidence" value="ECO:0007669"/>
    <property type="project" value="TreeGrafter"/>
</dbReference>
<dbReference type="EMBL" id="KZ666908">
    <property type="protein sequence ID" value="PPR92987.1"/>
    <property type="molecule type" value="Genomic_DNA"/>
</dbReference>
<evidence type="ECO:0000256" key="6">
    <source>
        <dbReference type="ARBA" id="ARBA00023136"/>
    </source>
</evidence>
<dbReference type="InterPro" id="IPR044780">
    <property type="entry name" value="Heh2/Src1"/>
</dbReference>
<evidence type="ECO:0000256" key="10">
    <source>
        <dbReference type="SAM" id="Phobius"/>
    </source>
</evidence>
<feature type="transmembrane region" description="Helical" evidence="10">
    <location>
        <begin position="39"/>
        <end position="60"/>
    </location>
</feature>
<sequence length="698" mass="78122">MSSTPKKRPKSKHNSYSKNSSLNSILEPPQSLFPSKGEFLRLITVLAIASAVALSCNYFLTFFTSTSKPFCDSNLDPIDSFSDSCEPCPSNGKCYEGKLECIYGYRRHGKLCIEDRDIDETAKKLSESVEAGLCEAYAQVLCYGTGTVWVRENDIWNYLDRHNLMQNVGSDHTTYVYMKRRAMETIAKLLETRANLHGLHEFKCPDALAEHYKPLTCRFRELVSKHSLIIMLICAGVCDMLEENALGSKNVDGEGESWVVASWLRDHLLLPRERKDPQLWKKVEELVQDDSRVDRYPKLVKGESKVVWEWQVEGSLSSSGRRKKGEGIELKSNEGINTNINQSSRTLKTAFKNRVFGRVIKGLKDNDKLFDSGSTSIGRLCPLAAAADPPGFCNCKPLNIILIVDGPVRTALDTGCGVASWGAYMLKRNILAMSFAPWDNHEAQVQFALERRVPAVIGVLGSSRALDMPRRSRCLVPWTSNGKWYTKMETCITPFPKVSSASKVACGKLEKFPARPFAVPSWITEGLVESYQEDNKLSKKHVNAYKWIDKLIGTTRYRNVMDMNAGLGGFAATPESPKQWVMDVVPTIAKMCEGFSTYSGIYDLIHANGVFSLNENKCKFEDMLLEMDQTLRSEGAVIFRDDVDVINKVSSIAKGMRWNIKMVDDEDEGGPLVTEKILVAVEQYWVGSNGGNSTVNDE</sequence>
<dbReference type="InterPro" id="IPR041885">
    <property type="entry name" value="MAN1_winged_helix_dom"/>
</dbReference>
<comment type="subcellular location">
    <subcellularLocation>
        <location evidence="1">Nucleus inner membrane</location>
    </subcellularLocation>
</comment>
<feature type="compositionally biased region" description="Basic residues" evidence="9">
    <location>
        <begin position="1"/>
        <end position="15"/>
    </location>
</feature>
<dbReference type="Gene3D" id="1.10.10.1180">
    <property type="entry name" value="MAN1, winged-helix domain"/>
    <property type="match status" value="1"/>
</dbReference>
<keyword evidence="3" id="KW-0808">Transferase</keyword>
<keyword evidence="2" id="KW-0489">Methyltransferase</keyword>
<keyword evidence="4 10" id="KW-0812">Transmembrane</keyword>
<evidence type="ECO:0000256" key="4">
    <source>
        <dbReference type="ARBA" id="ARBA00022692"/>
    </source>
</evidence>
<protein>
    <submittedName>
        <fullName evidence="11">Uncharacterized protein</fullName>
    </submittedName>
</protein>
<dbReference type="GO" id="GO:0008168">
    <property type="term" value="F:methyltransferase activity"/>
    <property type="evidence" value="ECO:0007669"/>
    <property type="project" value="UniProtKB-KW"/>
</dbReference>
<evidence type="ECO:0000313" key="12">
    <source>
        <dbReference type="Proteomes" id="UP000239757"/>
    </source>
</evidence>
<dbReference type="PANTHER" id="PTHR47808">
    <property type="entry name" value="INNER NUCLEAR MEMBRANE PROTEIN HEH2-RELATED"/>
    <property type="match status" value="1"/>
</dbReference>
<keyword evidence="7" id="KW-0325">Glycoprotein</keyword>
<evidence type="ECO:0000256" key="2">
    <source>
        <dbReference type="ARBA" id="ARBA00022603"/>
    </source>
</evidence>
<accession>A0A2P5WPH2</accession>
<dbReference type="GO" id="GO:0034399">
    <property type="term" value="C:nuclear periphery"/>
    <property type="evidence" value="ECO:0007669"/>
    <property type="project" value="TreeGrafter"/>
</dbReference>
<keyword evidence="5 10" id="KW-1133">Transmembrane helix</keyword>
<dbReference type="Pfam" id="PF03141">
    <property type="entry name" value="Methyltransf_29"/>
    <property type="match status" value="1"/>
</dbReference>
<name>A0A2P5WPH2_GOSBA</name>
<evidence type="ECO:0000256" key="8">
    <source>
        <dbReference type="ARBA" id="ARBA00023242"/>
    </source>
</evidence>